<protein>
    <submittedName>
        <fullName evidence="1">Ferric reductase like transmembrane component-domain-containing protein</fullName>
    </submittedName>
</protein>
<comment type="caution">
    <text evidence="1">The sequence shown here is derived from an EMBL/GenBank/DDBJ whole genome shotgun (WGS) entry which is preliminary data.</text>
</comment>
<gene>
    <name evidence="1" type="ORF">K488DRAFT_55001</name>
</gene>
<organism evidence="1 2">
    <name type="scientific">Vararia minispora EC-137</name>
    <dbReference type="NCBI Taxonomy" id="1314806"/>
    <lineage>
        <taxon>Eukaryota</taxon>
        <taxon>Fungi</taxon>
        <taxon>Dikarya</taxon>
        <taxon>Basidiomycota</taxon>
        <taxon>Agaricomycotina</taxon>
        <taxon>Agaricomycetes</taxon>
        <taxon>Russulales</taxon>
        <taxon>Lachnocladiaceae</taxon>
        <taxon>Vararia</taxon>
    </lineage>
</organism>
<reference evidence="1" key="2">
    <citation type="journal article" date="2022" name="New Phytol.">
        <title>Evolutionary transition to the ectomycorrhizal habit in the genomes of a hyperdiverse lineage of mushroom-forming fungi.</title>
        <authorList>
            <person name="Looney B."/>
            <person name="Miyauchi S."/>
            <person name="Morin E."/>
            <person name="Drula E."/>
            <person name="Courty P.E."/>
            <person name="Kohler A."/>
            <person name="Kuo A."/>
            <person name="LaButti K."/>
            <person name="Pangilinan J."/>
            <person name="Lipzen A."/>
            <person name="Riley R."/>
            <person name="Andreopoulos W."/>
            <person name="He G."/>
            <person name="Johnson J."/>
            <person name="Nolan M."/>
            <person name="Tritt A."/>
            <person name="Barry K.W."/>
            <person name="Grigoriev I.V."/>
            <person name="Nagy L.G."/>
            <person name="Hibbett D."/>
            <person name="Henrissat B."/>
            <person name="Matheny P.B."/>
            <person name="Labbe J."/>
            <person name="Martin F.M."/>
        </authorList>
    </citation>
    <scope>NUCLEOTIDE SEQUENCE</scope>
    <source>
        <strain evidence="1">EC-137</strain>
    </source>
</reference>
<keyword evidence="2" id="KW-1185">Reference proteome</keyword>
<accession>A0ACB8QE67</accession>
<reference evidence="1" key="1">
    <citation type="submission" date="2021-02" db="EMBL/GenBank/DDBJ databases">
        <authorList>
            <consortium name="DOE Joint Genome Institute"/>
            <person name="Ahrendt S."/>
            <person name="Looney B.P."/>
            <person name="Miyauchi S."/>
            <person name="Morin E."/>
            <person name="Drula E."/>
            <person name="Courty P.E."/>
            <person name="Chicoki N."/>
            <person name="Fauchery L."/>
            <person name="Kohler A."/>
            <person name="Kuo A."/>
            <person name="Labutti K."/>
            <person name="Pangilinan J."/>
            <person name="Lipzen A."/>
            <person name="Riley R."/>
            <person name="Andreopoulos W."/>
            <person name="He G."/>
            <person name="Johnson J."/>
            <person name="Barry K.W."/>
            <person name="Grigoriev I.V."/>
            <person name="Nagy L."/>
            <person name="Hibbett D."/>
            <person name="Henrissat B."/>
            <person name="Matheny P.B."/>
            <person name="Labbe J."/>
            <person name="Martin F."/>
        </authorList>
    </citation>
    <scope>NUCLEOTIDE SEQUENCE</scope>
    <source>
        <strain evidence="1">EC-137</strain>
    </source>
</reference>
<dbReference type="EMBL" id="MU273640">
    <property type="protein sequence ID" value="KAI0030084.1"/>
    <property type="molecule type" value="Genomic_DNA"/>
</dbReference>
<evidence type="ECO:0000313" key="2">
    <source>
        <dbReference type="Proteomes" id="UP000814128"/>
    </source>
</evidence>
<proteinExistence type="predicted"/>
<dbReference type="Proteomes" id="UP000814128">
    <property type="component" value="Unassembled WGS sequence"/>
</dbReference>
<sequence>MSDLPFPSLQPFVVVPTLGTFNNVPEIPVIVGSPPAYSAMPFVWHVDVLLVGTFGVFVLFTLPRAVARYSEQSERSSGLLLRLRKDRTPASSGRSVPTILGDEHLETSDDHNRVGLSSSEDSHTLGNHVQATEATLSAHGHPPRRVRGWISLTTPMLSYLLNYPVAPGLPFKLLALLLAYFGVLMYNGTRGTDPFTDPRRPADIAVAQLPFAVAFAQKNNILGLLSGMGYEKLNFLHRFVGRIIVLAVNLHTGYYLYRYSMDGTLYYQSRTPFIYWGIIGTAATDVIFLCSTSYVRRRAYGLFLVTHIACFIILLIALIIHEPITLPYFLTAAILYGVDHTLRIIRTRTATAYATVHPHLNGGSTALSVPSITHGWRTGQHVRLRVVPAHGGPLALAYAWLTARWRARPYTVSTAPGNERGLELIIKAQGRSTRELYVRASGGSQPMTNEKGVGAGVDVEAARPGAPVRVLLEGPYSGPGHAQLAAFSGAVLVAGGSGITYALAHLDGLVRQHGAGRSRVRVLELVWVTQDAAAVLPLLPALRECLTPRASPEGPLALRVVVYYTRASELVIPAPETLPLGLGLRPGRPHLGHILAETCDAVCAAYGGGSARPSGVVVATCGPAQLAEEVHRAVGSVGWTRWRNVRGVEVISEYVALAFSARFWQRADLRWQDLWNVTRCGAHHLLRRTL</sequence>
<keyword evidence="1" id="KW-0472">Membrane</keyword>
<name>A0ACB8QE67_9AGAM</name>
<keyword evidence="1" id="KW-0812">Transmembrane</keyword>
<evidence type="ECO:0000313" key="1">
    <source>
        <dbReference type="EMBL" id="KAI0030084.1"/>
    </source>
</evidence>